<dbReference type="CDD" id="cd03024">
    <property type="entry name" value="DsbA_FrnE"/>
    <property type="match status" value="1"/>
</dbReference>
<dbReference type="Gene3D" id="3.40.30.10">
    <property type="entry name" value="Glutaredoxin"/>
    <property type="match status" value="1"/>
</dbReference>
<dbReference type="PANTHER" id="PTHR13887:SF41">
    <property type="entry name" value="THIOREDOXIN SUPERFAMILY PROTEIN"/>
    <property type="match status" value="1"/>
</dbReference>
<dbReference type="SUPFAM" id="SSF52833">
    <property type="entry name" value="Thioredoxin-like"/>
    <property type="match status" value="1"/>
</dbReference>
<dbReference type="InterPro" id="IPR036249">
    <property type="entry name" value="Thioredoxin-like_sf"/>
</dbReference>
<protein>
    <submittedName>
        <fullName evidence="2">DsbA family oxidoreductase</fullName>
    </submittedName>
</protein>
<dbReference type="AlphaFoldDB" id="A0A3M0GIQ3"/>
<dbReference type="RefSeq" id="WP_121916724.1">
    <property type="nucleotide sequence ID" value="NZ_REFV01000004.1"/>
</dbReference>
<sequence>MELKKMNSPIKIDIVSDVACPWCYVGKRRLEKALELWDGTPVTVEWHPYQLDPTMPAAGKTRDTYLVDKFGSIDGMKTMTDRLEEAGKTVGIDFNFGKDWLAVNTLPLHKMLLVAGQEGFKDALKERFLKAYFVTLEPLNDVKVLEHIGAEFGWDAEKVQTIIEDQELAKAVQQEIAHYQKLGVTGVPFFILNNKYGISGAQPPEVLLDALNQLSKEMEMEDSPTGEACGIDDENC</sequence>
<comment type="caution">
    <text evidence="2">The sequence shown here is derived from an EMBL/GenBank/DDBJ whole genome shotgun (WGS) entry which is preliminary data.</text>
</comment>
<dbReference type="InterPro" id="IPR001853">
    <property type="entry name" value="DSBA-like_thioredoxin_dom"/>
</dbReference>
<dbReference type="GO" id="GO:0016491">
    <property type="term" value="F:oxidoreductase activity"/>
    <property type="evidence" value="ECO:0007669"/>
    <property type="project" value="InterPro"/>
</dbReference>
<dbReference type="PANTHER" id="PTHR13887">
    <property type="entry name" value="GLUTATHIONE S-TRANSFERASE KAPPA"/>
    <property type="match status" value="1"/>
</dbReference>
<evidence type="ECO:0000313" key="3">
    <source>
        <dbReference type="Proteomes" id="UP000281985"/>
    </source>
</evidence>
<dbReference type="Pfam" id="PF01323">
    <property type="entry name" value="DSBA"/>
    <property type="match status" value="1"/>
</dbReference>
<accession>A0A3M0GIQ3</accession>
<proteinExistence type="predicted"/>
<organism evidence="2 3">
    <name type="scientific">Dokdonia sinensis</name>
    <dbReference type="NCBI Taxonomy" id="2479847"/>
    <lineage>
        <taxon>Bacteria</taxon>
        <taxon>Pseudomonadati</taxon>
        <taxon>Bacteroidota</taxon>
        <taxon>Flavobacteriia</taxon>
        <taxon>Flavobacteriales</taxon>
        <taxon>Flavobacteriaceae</taxon>
        <taxon>Dokdonia</taxon>
    </lineage>
</organism>
<dbReference type="EMBL" id="REFV01000004">
    <property type="protein sequence ID" value="RMB60989.1"/>
    <property type="molecule type" value="Genomic_DNA"/>
</dbReference>
<evidence type="ECO:0000259" key="1">
    <source>
        <dbReference type="Pfam" id="PF01323"/>
    </source>
</evidence>
<dbReference type="OrthoDB" id="9799122at2"/>
<feature type="domain" description="DSBA-like thioredoxin" evidence="1">
    <location>
        <begin position="12"/>
        <end position="211"/>
    </location>
</feature>
<keyword evidence="3" id="KW-1185">Reference proteome</keyword>
<gene>
    <name evidence="2" type="ORF">EAX61_05770</name>
</gene>
<reference evidence="2 3" key="1">
    <citation type="submission" date="2018-10" db="EMBL/GenBank/DDBJ databases">
        <title>Dokdonia luteus sp. nov., isolated from sea water.</title>
        <authorList>
            <person name="Zhou L.Y."/>
            <person name="Du Z.J."/>
        </authorList>
    </citation>
    <scope>NUCLEOTIDE SEQUENCE [LARGE SCALE GENOMIC DNA]</scope>
    <source>
        <strain evidence="2 3">SH27</strain>
    </source>
</reference>
<dbReference type="Proteomes" id="UP000281985">
    <property type="component" value="Unassembled WGS sequence"/>
</dbReference>
<name>A0A3M0GIQ3_9FLAO</name>
<evidence type="ECO:0000313" key="2">
    <source>
        <dbReference type="EMBL" id="RMB60989.1"/>
    </source>
</evidence>